<feature type="compositionally biased region" description="Polar residues" evidence="1">
    <location>
        <begin position="336"/>
        <end position="353"/>
    </location>
</feature>
<feature type="compositionally biased region" description="Polar residues" evidence="1">
    <location>
        <begin position="728"/>
        <end position="748"/>
    </location>
</feature>
<feature type="compositionally biased region" description="Low complexity" evidence="1">
    <location>
        <begin position="64"/>
        <end position="77"/>
    </location>
</feature>
<evidence type="ECO:0000313" key="2">
    <source>
        <dbReference type="EMBL" id="ORX37097.1"/>
    </source>
</evidence>
<feature type="region of interest" description="Disordered" evidence="1">
    <location>
        <begin position="463"/>
        <end position="498"/>
    </location>
</feature>
<organism evidence="2 3">
    <name type="scientific">Kockovaella imperatae</name>
    <dbReference type="NCBI Taxonomy" id="4999"/>
    <lineage>
        <taxon>Eukaryota</taxon>
        <taxon>Fungi</taxon>
        <taxon>Dikarya</taxon>
        <taxon>Basidiomycota</taxon>
        <taxon>Agaricomycotina</taxon>
        <taxon>Tremellomycetes</taxon>
        <taxon>Tremellales</taxon>
        <taxon>Cuniculitremaceae</taxon>
        <taxon>Kockovaella</taxon>
    </lineage>
</organism>
<protein>
    <submittedName>
        <fullName evidence="2">Uncharacterized protein</fullName>
    </submittedName>
</protein>
<gene>
    <name evidence="2" type="ORF">BD324DRAFT_650711</name>
</gene>
<feature type="compositionally biased region" description="Polar residues" evidence="1">
    <location>
        <begin position="203"/>
        <end position="214"/>
    </location>
</feature>
<sequence>MSSVLPPVAMVTSVNAATTIADRSQETRQTPLQQYHARLSQHLNALLSSTAGARPDTVAPPDPSSSHSSAASSASSSKGAQTHRPVPMTQASSSHTTTVHASSSKVPTPPTAAAATPTNAIASSSAPRSRHRRDTASSRSRRSSHPSRSSDAASLDVHDDPPSDPELTARPDRHPPILAPSSADHSPQEDSSEASVPPPLVHQLSSSRSGTTEAIPSPQDPLSPPTSNSPVEQKSKDTPNESSGNGVELDQFDSREEEHRRAWKSDGARVWKSIPTGFKLSLDKRSRRSSDGSRDGAERESREGIKNDRSGLVPSARSPLPPSSLSQESSPGISPGQKSFISSPHSHQNSAKLHSTPEFRITNDPDLAAKMGLIVSTPPVPTTLSPPKYSYGKTVSHIQPVPVTKPDVLADINGRLKLPLESSSKQVPRSGTGKAMLDKTGNTPPLPSGPTVVTLGPAFSVPRSKLLTPDATTPKERAMLSPSTSHGGKRSKQQKIDSLKDIADHAEEADTEYHARREQRLKRREADLNRRVRLWASAVNIVDRAIPDIDPTPPSPSLATAQMMASPLVPVPQTPVHERSKLSFSVICDAQSTATSSSTKSSERERRRLKTKKSRESLHKRSSSPVPQMLAEAVPLLPATSSERQSPLPDRFVLGHAPRPSLKGSMFTYSTSFNDSHRRMRAIDALLGDMSLRGTNLNPSSSTNTFNPGGSTMHLGAFGTDSEDTPRRASQSKEAPSSLNPQTHSRLSSQERKNEERPTRAREIMKLTEFSESFDLVTGAGLGNGHQLRKSNWEVRCGMPTPRPRGAGVMSYADL</sequence>
<evidence type="ECO:0000313" key="3">
    <source>
        <dbReference type="Proteomes" id="UP000193218"/>
    </source>
</evidence>
<feature type="compositionally biased region" description="Basic residues" evidence="1">
    <location>
        <begin position="128"/>
        <end position="145"/>
    </location>
</feature>
<feature type="compositionally biased region" description="Low complexity" evidence="1">
    <location>
        <begin position="312"/>
        <end position="335"/>
    </location>
</feature>
<feature type="region of interest" description="Disordered" evidence="1">
    <location>
        <begin position="46"/>
        <end position="358"/>
    </location>
</feature>
<comment type="caution">
    <text evidence="2">The sequence shown here is derived from an EMBL/GenBank/DDBJ whole genome shotgun (WGS) entry which is preliminary data.</text>
</comment>
<dbReference type="GeneID" id="33560002"/>
<feature type="compositionally biased region" description="Low complexity" evidence="1">
    <location>
        <begin position="91"/>
        <end position="127"/>
    </location>
</feature>
<reference evidence="2 3" key="1">
    <citation type="submission" date="2017-03" db="EMBL/GenBank/DDBJ databases">
        <title>Widespread Adenine N6-methylation of Active Genes in Fungi.</title>
        <authorList>
            <consortium name="DOE Joint Genome Institute"/>
            <person name="Mondo S.J."/>
            <person name="Dannebaum R.O."/>
            <person name="Kuo R.C."/>
            <person name="Louie K.B."/>
            <person name="Bewick A.J."/>
            <person name="Labutti K."/>
            <person name="Haridas S."/>
            <person name="Kuo A."/>
            <person name="Salamov A."/>
            <person name="Ahrendt S.R."/>
            <person name="Lau R."/>
            <person name="Bowen B.P."/>
            <person name="Lipzen A."/>
            <person name="Sullivan W."/>
            <person name="Andreopoulos W.B."/>
            <person name="Clum A."/>
            <person name="Lindquist E."/>
            <person name="Daum C."/>
            <person name="Northen T.R."/>
            <person name="Ramamoorthy G."/>
            <person name="Schmitz R.J."/>
            <person name="Gryganskyi A."/>
            <person name="Culley D."/>
            <person name="Magnuson J."/>
            <person name="James T.Y."/>
            <person name="O'Malley M.A."/>
            <person name="Stajich J.E."/>
            <person name="Spatafora J.W."/>
            <person name="Visel A."/>
            <person name="Grigoriev I.V."/>
        </authorList>
    </citation>
    <scope>NUCLEOTIDE SEQUENCE [LARGE SCALE GENOMIC DNA]</scope>
    <source>
        <strain evidence="2 3">NRRL Y-17943</strain>
    </source>
</reference>
<dbReference type="EMBL" id="NBSH01000006">
    <property type="protein sequence ID" value="ORX37097.1"/>
    <property type="molecule type" value="Genomic_DNA"/>
</dbReference>
<feature type="compositionally biased region" description="Polar residues" evidence="1">
    <location>
        <begin position="698"/>
        <end position="710"/>
    </location>
</feature>
<dbReference type="RefSeq" id="XP_021871135.1">
    <property type="nucleotide sequence ID" value="XM_022018193.1"/>
</dbReference>
<dbReference type="InParanoid" id="A0A1Y1UHT0"/>
<feature type="region of interest" description="Disordered" evidence="1">
    <location>
        <begin position="590"/>
        <end position="630"/>
    </location>
</feature>
<feature type="region of interest" description="Disordered" evidence="1">
    <location>
        <begin position="698"/>
        <end position="759"/>
    </location>
</feature>
<feature type="compositionally biased region" description="Basic and acidic residues" evidence="1">
    <location>
        <begin position="156"/>
        <end position="175"/>
    </location>
</feature>
<keyword evidence="3" id="KW-1185">Reference proteome</keyword>
<feature type="compositionally biased region" description="Basic and acidic residues" evidence="1">
    <location>
        <begin position="281"/>
        <end position="309"/>
    </location>
</feature>
<name>A0A1Y1UHT0_9TREE</name>
<feature type="region of interest" description="Disordered" evidence="1">
    <location>
        <begin position="422"/>
        <end position="450"/>
    </location>
</feature>
<feature type="compositionally biased region" description="Basic and acidic residues" evidence="1">
    <location>
        <begin position="749"/>
        <end position="759"/>
    </location>
</feature>
<dbReference type="Proteomes" id="UP000193218">
    <property type="component" value="Unassembled WGS sequence"/>
</dbReference>
<proteinExistence type="predicted"/>
<feature type="compositionally biased region" description="Basic and acidic residues" evidence="1">
    <location>
        <begin position="252"/>
        <end position="269"/>
    </location>
</feature>
<dbReference type="AlphaFoldDB" id="A0A1Y1UHT0"/>
<evidence type="ECO:0000256" key="1">
    <source>
        <dbReference type="SAM" id="MobiDB-lite"/>
    </source>
</evidence>
<accession>A0A1Y1UHT0</accession>